<accession>A0AAQ3X849</accession>
<name>A0AAQ3X849_PASNO</name>
<dbReference type="Proteomes" id="UP001341281">
    <property type="component" value="Chromosome 08"/>
</dbReference>
<gene>
    <name evidence="1" type="ORF">U9M48_035167</name>
</gene>
<proteinExistence type="predicted"/>
<dbReference type="EMBL" id="CP144752">
    <property type="protein sequence ID" value="WVZ88675.1"/>
    <property type="molecule type" value="Genomic_DNA"/>
</dbReference>
<protein>
    <submittedName>
        <fullName evidence="1">Uncharacterized protein</fullName>
    </submittedName>
</protein>
<evidence type="ECO:0000313" key="1">
    <source>
        <dbReference type="EMBL" id="WVZ88675.1"/>
    </source>
</evidence>
<evidence type="ECO:0000313" key="2">
    <source>
        <dbReference type="Proteomes" id="UP001341281"/>
    </source>
</evidence>
<dbReference type="AlphaFoldDB" id="A0AAQ3X849"/>
<organism evidence="1 2">
    <name type="scientific">Paspalum notatum var. saurae</name>
    <dbReference type="NCBI Taxonomy" id="547442"/>
    <lineage>
        <taxon>Eukaryota</taxon>
        <taxon>Viridiplantae</taxon>
        <taxon>Streptophyta</taxon>
        <taxon>Embryophyta</taxon>
        <taxon>Tracheophyta</taxon>
        <taxon>Spermatophyta</taxon>
        <taxon>Magnoliopsida</taxon>
        <taxon>Liliopsida</taxon>
        <taxon>Poales</taxon>
        <taxon>Poaceae</taxon>
        <taxon>PACMAD clade</taxon>
        <taxon>Panicoideae</taxon>
        <taxon>Andropogonodae</taxon>
        <taxon>Paspaleae</taxon>
        <taxon>Paspalinae</taxon>
        <taxon>Paspalum</taxon>
    </lineage>
</organism>
<keyword evidence="2" id="KW-1185">Reference proteome</keyword>
<sequence>MGPVTKFRVLLLKLRRPAKAPAVAVDGVVPAPKQASRFRDKVIMGGPKRTDLEARARPPCISVPASSPSLSSQVPPAVPVAHAVAVVA</sequence>
<reference evidence="1 2" key="1">
    <citation type="submission" date="2024-02" db="EMBL/GenBank/DDBJ databases">
        <title>High-quality chromosome-scale genome assembly of Pensacola bahiagrass (Paspalum notatum Flugge var. saurae).</title>
        <authorList>
            <person name="Vega J.M."/>
            <person name="Podio M."/>
            <person name="Orjuela J."/>
            <person name="Siena L.A."/>
            <person name="Pessino S.C."/>
            <person name="Combes M.C."/>
            <person name="Mariac C."/>
            <person name="Albertini E."/>
            <person name="Pupilli F."/>
            <person name="Ortiz J.P.A."/>
            <person name="Leblanc O."/>
        </authorList>
    </citation>
    <scope>NUCLEOTIDE SEQUENCE [LARGE SCALE GENOMIC DNA]</scope>
    <source>
        <strain evidence="1">R1</strain>
        <tissue evidence="1">Leaf</tissue>
    </source>
</reference>